<dbReference type="AlphaFoldDB" id="A0A8T0BXR1"/>
<sequence length="113" mass="13028">GQRNFNNKSDEDEKPNSPELSQIPMQTSHSSYGTRRSSQKKQPSNQSAGDGRFIKSVWFLRTTEKLFLEDMLSDNPRYLSNSQLKPSEYWEEAAATLPEYQGPWRPALFLNTL</sequence>
<comment type="caution">
    <text evidence="2">The sequence shown here is derived from an EMBL/GenBank/DDBJ whole genome shotgun (WGS) entry which is preliminary data.</text>
</comment>
<reference evidence="2" key="1">
    <citation type="submission" date="2020-08" db="EMBL/GenBank/DDBJ databases">
        <title>Chromosome-level assembly of Southern catfish (Silurus meridionalis) provides insights into visual adaptation to the nocturnal and benthic lifestyles.</title>
        <authorList>
            <person name="Zhang Y."/>
            <person name="Wang D."/>
            <person name="Peng Z."/>
        </authorList>
    </citation>
    <scope>NUCLEOTIDE SEQUENCE</scope>
    <source>
        <strain evidence="2">SWU-2019-XX</strain>
        <tissue evidence="2">Muscle</tissue>
    </source>
</reference>
<dbReference type="EMBL" id="JABFDY010000002">
    <property type="protein sequence ID" value="KAF7710170.1"/>
    <property type="molecule type" value="Genomic_DNA"/>
</dbReference>
<evidence type="ECO:0000313" key="3">
    <source>
        <dbReference type="Proteomes" id="UP000606274"/>
    </source>
</evidence>
<protein>
    <submittedName>
        <fullName evidence="2">Uncharacterized protein</fullName>
    </submittedName>
</protein>
<organism evidence="2 3">
    <name type="scientific">Silurus meridionalis</name>
    <name type="common">Southern catfish</name>
    <name type="synonym">Silurus soldatovi meridionalis</name>
    <dbReference type="NCBI Taxonomy" id="175797"/>
    <lineage>
        <taxon>Eukaryota</taxon>
        <taxon>Metazoa</taxon>
        <taxon>Chordata</taxon>
        <taxon>Craniata</taxon>
        <taxon>Vertebrata</taxon>
        <taxon>Euteleostomi</taxon>
        <taxon>Actinopterygii</taxon>
        <taxon>Neopterygii</taxon>
        <taxon>Teleostei</taxon>
        <taxon>Ostariophysi</taxon>
        <taxon>Siluriformes</taxon>
        <taxon>Siluridae</taxon>
        <taxon>Silurus</taxon>
    </lineage>
</organism>
<feature type="region of interest" description="Disordered" evidence="1">
    <location>
        <begin position="1"/>
        <end position="50"/>
    </location>
</feature>
<proteinExistence type="predicted"/>
<feature type="non-terminal residue" evidence="2">
    <location>
        <position position="113"/>
    </location>
</feature>
<evidence type="ECO:0000313" key="2">
    <source>
        <dbReference type="EMBL" id="KAF7710170.1"/>
    </source>
</evidence>
<evidence type="ECO:0000256" key="1">
    <source>
        <dbReference type="SAM" id="MobiDB-lite"/>
    </source>
</evidence>
<accession>A0A8T0BXR1</accession>
<gene>
    <name evidence="2" type="ORF">HF521_009042</name>
</gene>
<dbReference type="Proteomes" id="UP000606274">
    <property type="component" value="Unassembled WGS sequence"/>
</dbReference>
<feature type="compositionally biased region" description="Polar residues" evidence="1">
    <location>
        <begin position="18"/>
        <end position="48"/>
    </location>
</feature>
<keyword evidence="3" id="KW-1185">Reference proteome</keyword>
<name>A0A8T0BXR1_SILME</name>